<dbReference type="GO" id="GO:0008879">
    <property type="term" value="F:glucose-1-phosphate thymidylyltransferase activity"/>
    <property type="evidence" value="ECO:0007669"/>
    <property type="project" value="UniProtKB-EC"/>
</dbReference>
<dbReference type="InterPro" id="IPR005907">
    <property type="entry name" value="G1P_thy_trans_s"/>
</dbReference>
<comment type="caution">
    <text evidence="10">The sequence shown here is derived from an EMBL/GenBank/DDBJ whole genome shotgun (WGS) entry which is preliminary data.</text>
</comment>
<reference evidence="11" key="1">
    <citation type="submission" date="2016-02" db="EMBL/GenBank/DDBJ databases">
        <authorList>
            <person name="Sanders J.G."/>
            <person name="Lin J.Y."/>
            <person name="Wertz J.T."/>
            <person name="Russell J.A."/>
            <person name="Moreau C.S."/>
            <person name="Powell S."/>
        </authorList>
    </citation>
    <scope>NUCLEOTIDE SEQUENCE [LARGE SCALE GENOMIC DNA]</scope>
    <source>
        <strain evidence="11">CAG34</strain>
    </source>
</reference>
<keyword evidence="7" id="KW-0460">Magnesium</keyword>
<dbReference type="GO" id="GO:0046872">
    <property type="term" value="F:metal ion binding"/>
    <property type="evidence" value="ECO:0007669"/>
    <property type="project" value="UniProtKB-KW"/>
</dbReference>
<name>A0A139SN04_9BACT</name>
<dbReference type="PANTHER" id="PTHR43532:SF1">
    <property type="entry name" value="GLUCOSE-1-PHOSPHATE THYMIDYLYLTRANSFERASE 1"/>
    <property type="match status" value="1"/>
</dbReference>
<protein>
    <recommendedName>
        <fullName evidence="3">glucose-1-phosphate thymidylyltransferase</fullName>
        <ecNumber evidence="3">2.7.7.24</ecNumber>
    </recommendedName>
</protein>
<evidence type="ECO:0000256" key="4">
    <source>
        <dbReference type="ARBA" id="ARBA00022679"/>
    </source>
</evidence>
<dbReference type="AlphaFoldDB" id="A0A139SN04"/>
<dbReference type="SUPFAM" id="SSF53448">
    <property type="entry name" value="Nucleotide-diphospho-sugar transferases"/>
    <property type="match status" value="1"/>
</dbReference>
<evidence type="ECO:0000256" key="7">
    <source>
        <dbReference type="ARBA" id="ARBA00022842"/>
    </source>
</evidence>
<evidence type="ECO:0000256" key="2">
    <source>
        <dbReference type="ARBA" id="ARBA00010480"/>
    </source>
</evidence>
<dbReference type="EC" id="2.7.7.24" evidence="3"/>
<evidence type="ECO:0000259" key="9">
    <source>
        <dbReference type="Pfam" id="PF00483"/>
    </source>
</evidence>
<dbReference type="RefSeq" id="WP_068629827.1">
    <property type="nucleotide sequence ID" value="NZ_LSZQ01000041.1"/>
</dbReference>
<comment type="cofactor">
    <cofactor evidence="1">
        <name>Mg(2+)</name>
        <dbReference type="ChEBI" id="CHEBI:18420"/>
    </cofactor>
</comment>
<dbReference type="OrthoDB" id="9803871at2"/>
<proteinExistence type="inferred from homology"/>
<comment type="similarity">
    <text evidence="2">Belongs to the glucose-1-phosphate thymidylyltransferase family.</text>
</comment>
<keyword evidence="6" id="KW-0479">Metal-binding</keyword>
<dbReference type="Proteomes" id="UP000070058">
    <property type="component" value="Unassembled WGS sequence"/>
</dbReference>
<evidence type="ECO:0000256" key="1">
    <source>
        <dbReference type="ARBA" id="ARBA00001946"/>
    </source>
</evidence>
<accession>A0A139SN04</accession>
<dbReference type="PANTHER" id="PTHR43532">
    <property type="entry name" value="GLUCOSE-1-PHOSPHATE THYMIDYLYLTRANSFERASE"/>
    <property type="match status" value="1"/>
</dbReference>
<dbReference type="InterPro" id="IPR005835">
    <property type="entry name" value="NTP_transferase_dom"/>
</dbReference>
<evidence type="ECO:0000313" key="10">
    <source>
        <dbReference type="EMBL" id="KXU35872.1"/>
    </source>
</evidence>
<dbReference type="InterPro" id="IPR029044">
    <property type="entry name" value="Nucleotide-diphossugar_trans"/>
</dbReference>
<dbReference type="Gene3D" id="3.90.550.10">
    <property type="entry name" value="Spore Coat Polysaccharide Biosynthesis Protein SpsA, Chain A"/>
    <property type="match status" value="1"/>
</dbReference>
<evidence type="ECO:0000256" key="6">
    <source>
        <dbReference type="ARBA" id="ARBA00022723"/>
    </source>
</evidence>
<gene>
    <name evidence="10" type="ORF">AXK11_04880</name>
</gene>
<evidence type="ECO:0000313" key="11">
    <source>
        <dbReference type="Proteomes" id="UP000070058"/>
    </source>
</evidence>
<keyword evidence="4" id="KW-0808">Transferase</keyword>
<keyword evidence="11" id="KW-1185">Reference proteome</keyword>
<feature type="domain" description="Nucleotidyl transferase" evidence="9">
    <location>
        <begin position="6"/>
        <end position="245"/>
    </location>
</feature>
<sequence length="266" mass="28642">MQPQRKGILLAGGSGTRLHPLTQHTSKHLLPVGGRPMIHYPLATLIATGIREILLISTPRDLPAFQAKLGDGSQFDLHLHYAEQPRPEGIAQAFAIAAHCGFLTGAEPSALILGDNLFHGGPALKETLARAAARDEGATLFYLPVDTPSDYAILKLSDAGQPLALEEKPPAPASNYAIPGLYFYDAQAPALASTLKPSPRGELEITDLNRLYLTRGQLHTEALPPDTTWFDLGTHSALARANHFIIGSQTRRDDPKDSTRIAKASK</sequence>
<organism evidence="10 11">
    <name type="scientific">Cephaloticoccus primus</name>
    <dbReference type="NCBI Taxonomy" id="1548207"/>
    <lineage>
        <taxon>Bacteria</taxon>
        <taxon>Pseudomonadati</taxon>
        <taxon>Verrucomicrobiota</taxon>
        <taxon>Opitutia</taxon>
        <taxon>Opitutales</taxon>
        <taxon>Opitutaceae</taxon>
        <taxon>Cephaloticoccus</taxon>
    </lineage>
</organism>
<comment type="catalytic activity">
    <reaction evidence="8">
        <text>dTTP + alpha-D-glucose 1-phosphate + H(+) = dTDP-alpha-D-glucose + diphosphate</text>
        <dbReference type="Rhea" id="RHEA:15225"/>
        <dbReference type="ChEBI" id="CHEBI:15378"/>
        <dbReference type="ChEBI" id="CHEBI:33019"/>
        <dbReference type="ChEBI" id="CHEBI:37568"/>
        <dbReference type="ChEBI" id="CHEBI:57477"/>
        <dbReference type="ChEBI" id="CHEBI:58601"/>
        <dbReference type="EC" id="2.7.7.24"/>
    </reaction>
</comment>
<dbReference type="Pfam" id="PF00483">
    <property type="entry name" value="NTP_transferase"/>
    <property type="match status" value="1"/>
</dbReference>
<keyword evidence="5" id="KW-0548">Nucleotidyltransferase</keyword>
<dbReference type="STRING" id="1548207.AXK11_04880"/>
<evidence type="ECO:0000256" key="5">
    <source>
        <dbReference type="ARBA" id="ARBA00022695"/>
    </source>
</evidence>
<evidence type="ECO:0000256" key="3">
    <source>
        <dbReference type="ARBA" id="ARBA00012461"/>
    </source>
</evidence>
<dbReference type="EMBL" id="LSZQ01000041">
    <property type="protein sequence ID" value="KXU35872.1"/>
    <property type="molecule type" value="Genomic_DNA"/>
</dbReference>
<evidence type="ECO:0000256" key="8">
    <source>
        <dbReference type="ARBA" id="ARBA00049336"/>
    </source>
</evidence>